<evidence type="ECO:0008006" key="4">
    <source>
        <dbReference type="Google" id="ProtNLM"/>
    </source>
</evidence>
<organism evidence="2 3">
    <name type="scientific">Dissostichus mawsoni</name>
    <name type="common">Antarctic cod</name>
    <dbReference type="NCBI Taxonomy" id="36200"/>
    <lineage>
        <taxon>Eukaryota</taxon>
        <taxon>Metazoa</taxon>
        <taxon>Chordata</taxon>
        <taxon>Craniata</taxon>
        <taxon>Vertebrata</taxon>
        <taxon>Euteleostomi</taxon>
        <taxon>Actinopterygii</taxon>
        <taxon>Neopterygii</taxon>
        <taxon>Teleostei</taxon>
        <taxon>Neoteleostei</taxon>
        <taxon>Acanthomorphata</taxon>
        <taxon>Eupercaria</taxon>
        <taxon>Perciformes</taxon>
        <taxon>Notothenioidei</taxon>
        <taxon>Nototheniidae</taxon>
        <taxon>Dissostichus</taxon>
    </lineage>
</organism>
<protein>
    <recommendedName>
        <fullName evidence="4">Reverse transcriptase zinc-binding domain-containing protein</fullName>
    </recommendedName>
</protein>
<evidence type="ECO:0000256" key="1">
    <source>
        <dbReference type="SAM" id="MobiDB-lite"/>
    </source>
</evidence>
<accession>A0A7J5ZFT9</accession>
<keyword evidence="3" id="KW-1185">Reference proteome</keyword>
<name>A0A7J5ZFT9_DISMA</name>
<evidence type="ECO:0000313" key="2">
    <source>
        <dbReference type="EMBL" id="KAF3859869.1"/>
    </source>
</evidence>
<comment type="caution">
    <text evidence="2">The sequence shown here is derived from an EMBL/GenBank/DDBJ whole genome shotgun (WGS) entry which is preliminary data.</text>
</comment>
<gene>
    <name evidence="2" type="ORF">F7725_000124</name>
</gene>
<dbReference type="AlphaFoldDB" id="A0A7J5ZFT9"/>
<feature type="region of interest" description="Disordered" evidence="1">
    <location>
        <begin position="156"/>
        <end position="222"/>
    </location>
</feature>
<feature type="compositionally biased region" description="Basic and acidic residues" evidence="1">
    <location>
        <begin position="213"/>
        <end position="222"/>
    </location>
</feature>
<feature type="compositionally biased region" description="Basic and acidic residues" evidence="1">
    <location>
        <begin position="181"/>
        <end position="196"/>
    </location>
</feature>
<reference evidence="2 3" key="1">
    <citation type="submission" date="2020-03" db="EMBL/GenBank/DDBJ databases">
        <title>Dissostichus mawsoni Genome sequencing and assembly.</title>
        <authorList>
            <person name="Park H."/>
        </authorList>
    </citation>
    <scope>NUCLEOTIDE SEQUENCE [LARGE SCALE GENOMIC DNA]</scope>
    <source>
        <strain evidence="2">DM0001</strain>
        <tissue evidence="2">Muscle</tissue>
    </source>
</reference>
<proteinExistence type="predicted"/>
<sequence length="309" mass="35867">MFNDIYPSNHFLHVRFNWDNNSCGFCEKDIETVEHMFFRCEPVQECWLMFQSCLQSKVIAFFLICLLPLLSRWKQCTVEARKKLVMMAATETEIPEKMTMSRPEVQTPYFQQHVALCGPYCRDIPPAQYLKERCENETKENPREWKLQYTTQQHLDKTVPQTQRLNKKETSEGVTEATITEGEHPSEAERGVKEHQSSISQLQSQGLPSRRSILREGRDSRTTTSRAERAFLCSSSSLKEVSPVKASLPTMCRYGLFPTRSLIRLLDSPNVPDEISVRLLLPKSKKTNLEEVLRVPGSSWERELFLRSR</sequence>
<evidence type="ECO:0000313" key="3">
    <source>
        <dbReference type="Proteomes" id="UP000518266"/>
    </source>
</evidence>
<dbReference type="Proteomes" id="UP000518266">
    <property type="component" value="Unassembled WGS sequence"/>
</dbReference>
<dbReference type="EMBL" id="JAAKFY010000002">
    <property type="protein sequence ID" value="KAF3859869.1"/>
    <property type="molecule type" value="Genomic_DNA"/>
</dbReference>